<name>A0A9P8VHH0_9PEZI</name>
<gene>
    <name evidence="3" type="ORF">F5X68DRAFT_274320</name>
</gene>
<keyword evidence="4" id="KW-1185">Reference proteome</keyword>
<feature type="region of interest" description="Disordered" evidence="2">
    <location>
        <begin position="263"/>
        <end position="399"/>
    </location>
</feature>
<dbReference type="AlphaFoldDB" id="A0A9P8VHH0"/>
<accession>A0A9P8VHH0</accession>
<reference evidence="3" key="1">
    <citation type="journal article" date="2021" name="Nat. Commun.">
        <title>Genetic determinants of endophytism in the Arabidopsis root mycobiome.</title>
        <authorList>
            <person name="Mesny F."/>
            <person name="Miyauchi S."/>
            <person name="Thiergart T."/>
            <person name="Pickel B."/>
            <person name="Atanasova L."/>
            <person name="Karlsson M."/>
            <person name="Huettel B."/>
            <person name="Barry K.W."/>
            <person name="Haridas S."/>
            <person name="Chen C."/>
            <person name="Bauer D."/>
            <person name="Andreopoulos W."/>
            <person name="Pangilinan J."/>
            <person name="LaButti K."/>
            <person name="Riley R."/>
            <person name="Lipzen A."/>
            <person name="Clum A."/>
            <person name="Drula E."/>
            <person name="Henrissat B."/>
            <person name="Kohler A."/>
            <person name="Grigoriev I.V."/>
            <person name="Martin F.M."/>
            <person name="Hacquard S."/>
        </authorList>
    </citation>
    <scope>NUCLEOTIDE SEQUENCE</scope>
    <source>
        <strain evidence="3">MPI-SDFR-AT-0117</strain>
    </source>
</reference>
<comment type="caution">
    <text evidence="3">The sequence shown here is derived from an EMBL/GenBank/DDBJ whole genome shotgun (WGS) entry which is preliminary data.</text>
</comment>
<dbReference type="Proteomes" id="UP000770015">
    <property type="component" value="Unassembled WGS sequence"/>
</dbReference>
<evidence type="ECO:0000256" key="2">
    <source>
        <dbReference type="SAM" id="MobiDB-lite"/>
    </source>
</evidence>
<dbReference type="EMBL" id="JAGSXJ010000006">
    <property type="protein sequence ID" value="KAH6690352.1"/>
    <property type="molecule type" value="Genomic_DNA"/>
</dbReference>
<feature type="compositionally biased region" description="Polar residues" evidence="2">
    <location>
        <begin position="268"/>
        <end position="279"/>
    </location>
</feature>
<proteinExistence type="predicted"/>
<evidence type="ECO:0000313" key="3">
    <source>
        <dbReference type="EMBL" id="KAH6690352.1"/>
    </source>
</evidence>
<evidence type="ECO:0000256" key="1">
    <source>
        <dbReference type="SAM" id="Coils"/>
    </source>
</evidence>
<keyword evidence="1" id="KW-0175">Coiled coil</keyword>
<dbReference type="OrthoDB" id="4846122at2759"/>
<feature type="coiled-coil region" evidence="1">
    <location>
        <begin position="185"/>
        <end position="259"/>
    </location>
</feature>
<evidence type="ECO:0000313" key="4">
    <source>
        <dbReference type="Proteomes" id="UP000770015"/>
    </source>
</evidence>
<organism evidence="3 4">
    <name type="scientific">Plectosphaerella plurivora</name>
    <dbReference type="NCBI Taxonomy" id="936078"/>
    <lineage>
        <taxon>Eukaryota</taxon>
        <taxon>Fungi</taxon>
        <taxon>Dikarya</taxon>
        <taxon>Ascomycota</taxon>
        <taxon>Pezizomycotina</taxon>
        <taxon>Sordariomycetes</taxon>
        <taxon>Hypocreomycetidae</taxon>
        <taxon>Glomerellales</taxon>
        <taxon>Plectosphaerellaceae</taxon>
        <taxon>Plectosphaerella</taxon>
    </lineage>
</organism>
<protein>
    <submittedName>
        <fullName evidence="3">Uncharacterized protein</fullName>
    </submittedName>
</protein>
<feature type="compositionally biased region" description="Polar residues" evidence="2">
    <location>
        <begin position="301"/>
        <end position="313"/>
    </location>
</feature>
<sequence>MPMKLSEKAWSRWETTIQRLHHDFEFPAETHDALSGFFSLSRGEGSTFRLETDCWKMVIDVIRTGDDIIDIAAITLASKLDLETMIRGGWVITARCPYHPQPKASSQKSSANISSDDSDLFWYRIEEGGRLSTHCCKQECVGPFKASPWKVFDAARQGIVIKTLEHKVIQLLSSDKSIILEETEDSALKEQLAKAVQEKEELQAKYDAMIARLSQADDQISEMRADKAFRAWARLRKQLDATKQQERSLQIKLHEALQEIETLKRGDSGTSGCLSSSHQEGGAEETLGKNTGKGSQGLGEPSQQSQPLSNWSHHQGEVVDLTSEAGPSDTPPKSTGMEGEAQSEIGAPRRSSRPKRKPRKPKRALEPAALDEEDEAASPRKRRSKSQGDAPKTKTEPEV</sequence>
<feature type="compositionally biased region" description="Basic residues" evidence="2">
    <location>
        <begin position="350"/>
        <end position="362"/>
    </location>
</feature>